<comment type="similarity">
    <text evidence="3">Belongs to the SMC family. SMC6 subfamily.</text>
</comment>
<dbReference type="Pfam" id="PF02463">
    <property type="entry name" value="SMC_N"/>
    <property type="match status" value="1"/>
</dbReference>
<keyword evidence="4" id="KW-0158">Chromosome</keyword>
<evidence type="ECO:0000256" key="7">
    <source>
        <dbReference type="ARBA" id="ARBA00022840"/>
    </source>
</evidence>
<evidence type="ECO:0000256" key="1">
    <source>
        <dbReference type="ARBA" id="ARBA00004123"/>
    </source>
</evidence>
<feature type="compositionally biased region" description="Basic and acidic residues" evidence="13">
    <location>
        <begin position="447"/>
        <end position="464"/>
    </location>
</feature>
<dbReference type="AlphaFoldDB" id="A0ABD3R3D5"/>
<dbReference type="SUPFAM" id="SSF52540">
    <property type="entry name" value="P-loop containing nucleoside triphosphate hydrolases"/>
    <property type="match status" value="2"/>
</dbReference>
<accession>A0ABD3R3D5</accession>
<dbReference type="InterPro" id="IPR027417">
    <property type="entry name" value="P-loop_NTPase"/>
</dbReference>
<name>A0ABD3R3D5_9STRA</name>
<protein>
    <recommendedName>
        <fullName evidence="14">RecF/RecN/SMC N-terminal domain-containing protein</fullName>
    </recommendedName>
</protein>
<evidence type="ECO:0000256" key="10">
    <source>
        <dbReference type="ARBA" id="ARBA00023204"/>
    </source>
</evidence>
<feature type="compositionally biased region" description="Gly residues" evidence="13">
    <location>
        <begin position="49"/>
        <end position="58"/>
    </location>
</feature>
<evidence type="ECO:0000313" key="16">
    <source>
        <dbReference type="Proteomes" id="UP001530377"/>
    </source>
</evidence>
<organism evidence="15 16">
    <name type="scientific">Cyclostephanos tholiformis</name>
    <dbReference type="NCBI Taxonomy" id="382380"/>
    <lineage>
        <taxon>Eukaryota</taxon>
        <taxon>Sar</taxon>
        <taxon>Stramenopiles</taxon>
        <taxon>Ochrophyta</taxon>
        <taxon>Bacillariophyta</taxon>
        <taxon>Coscinodiscophyceae</taxon>
        <taxon>Thalassiosirophycidae</taxon>
        <taxon>Stephanodiscales</taxon>
        <taxon>Stephanodiscaceae</taxon>
        <taxon>Cyclostephanos</taxon>
    </lineage>
</organism>
<keyword evidence="11" id="KW-0539">Nucleus</keyword>
<evidence type="ECO:0000259" key="14">
    <source>
        <dbReference type="Pfam" id="PF02463"/>
    </source>
</evidence>
<evidence type="ECO:0000256" key="11">
    <source>
        <dbReference type="ARBA" id="ARBA00023242"/>
    </source>
</evidence>
<reference evidence="15 16" key="1">
    <citation type="submission" date="2024-10" db="EMBL/GenBank/DDBJ databases">
        <title>Updated reference genomes for cyclostephanoid diatoms.</title>
        <authorList>
            <person name="Roberts W.R."/>
            <person name="Alverson A.J."/>
        </authorList>
    </citation>
    <scope>NUCLEOTIDE SEQUENCE [LARGE SCALE GENOMIC DNA]</scope>
    <source>
        <strain evidence="15 16">AJA228-03</strain>
    </source>
</reference>
<evidence type="ECO:0000256" key="12">
    <source>
        <dbReference type="SAM" id="Coils"/>
    </source>
</evidence>
<comment type="subcellular location">
    <subcellularLocation>
        <location evidence="2">Chromosome</location>
    </subcellularLocation>
    <subcellularLocation>
        <location evidence="1">Nucleus</location>
    </subcellularLocation>
</comment>
<dbReference type="PANTHER" id="PTHR19306:SF6">
    <property type="entry name" value="STRUCTURAL MAINTENANCE OF CHROMOSOMES PROTEIN 6"/>
    <property type="match status" value="1"/>
</dbReference>
<evidence type="ECO:0000256" key="4">
    <source>
        <dbReference type="ARBA" id="ARBA00022454"/>
    </source>
</evidence>
<keyword evidence="16" id="KW-1185">Reference proteome</keyword>
<keyword evidence="7" id="KW-0067">ATP-binding</keyword>
<keyword evidence="9" id="KW-0233">DNA recombination</keyword>
<dbReference type="GO" id="GO:0005634">
    <property type="term" value="C:nucleus"/>
    <property type="evidence" value="ECO:0007669"/>
    <property type="project" value="UniProtKB-SubCell"/>
</dbReference>
<dbReference type="GO" id="GO:0005694">
    <property type="term" value="C:chromosome"/>
    <property type="evidence" value="ECO:0007669"/>
    <property type="project" value="UniProtKB-SubCell"/>
</dbReference>
<dbReference type="GO" id="GO:0006310">
    <property type="term" value="P:DNA recombination"/>
    <property type="evidence" value="ECO:0007669"/>
    <property type="project" value="UniProtKB-KW"/>
</dbReference>
<feature type="compositionally biased region" description="Acidic residues" evidence="13">
    <location>
        <begin position="71"/>
        <end position="87"/>
    </location>
</feature>
<feature type="domain" description="RecF/RecN/SMC N-terminal" evidence="14">
    <location>
        <begin position="149"/>
        <end position="1235"/>
    </location>
</feature>
<dbReference type="Gene3D" id="3.40.50.300">
    <property type="entry name" value="P-loop containing nucleotide triphosphate hydrolases"/>
    <property type="match status" value="2"/>
</dbReference>
<keyword evidence="8 12" id="KW-0175">Coiled coil</keyword>
<feature type="coiled-coil region" evidence="12">
    <location>
        <begin position="790"/>
        <end position="968"/>
    </location>
</feature>
<evidence type="ECO:0000256" key="13">
    <source>
        <dbReference type="SAM" id="MobiDB-lite"/>
    </source>
</evidence>
<proteinExistence type="inferred from homology"/>
<evidence type="ECO:0000256" key="6">
    <source>
        <dbReference type="ARBA" id="ARBA00022763"/>
    </source>
</evidence>
<evidence type="ECO:0000256" key="5">
    <source>
        <dbReference type="ARBA" id="ARBA00022741"/>
    </source>
</evidence>
<evidence type="ECO:0000313" key="15">
    <source>
        <dbReference type="EMBL" id="KAL3806894.1"/>
    </source>
</evidence>
<evidence type="ECO:0000256" key="2">
    <source>
        <dbReference type="ARBA" id="ARBA00004286"/>
    </source>
</evidence>
<evidence type="ECO:0000256" key="8">
    <source>
        <dbReference type="ARBA" id="ARBA00023054"/>
    </source>
</evidence>
<evidence type="ECO:0000256" key="9">
    <source>
        <dbReference type="ARBA" id="ARBA00023172"/>
    </source>
</evidence>
<gene>
    <name evidence="15" type="ORF">ACHAXA_008701</name>
</gene>
<keyword evidence="5" id="KW-0547">Nucleotide-binding</keyword>
<dbReference type="InterPro" id="IPR003395">
    <property type="entry name" value="RecF/RecN/SMC_N"/>
</dbReference>
<feature type="compositionally biased region" description="Low complexity" evidence="13">
    <location>
        <begin position="110"/>
        <end position="131"/>
    </location>
</feature>
<feature type="region of interest" description="Disordered" evidence="13">
    <location>
        <begin position="437"/>
        <end position="464"/>
    </location>
</feature>
<dbReference type="Proteomes" id="UP001530377">
    <property type="component" value="Unassembled WGS sequence"/>
</dbReference>
<sequence length="1256" mass="142092">MVKRKQKSSEGHYQIIIMPTQKRVLDLDEKEGMEIEGVGVAHDKENGMNGKGLGGGGGKRVRGGGRKSYQDDDYDDGDEYQQGEEGDEQRRLMPQASPPNRKRSKARGGDSSSSHPEAASDSSSSHVVNSPLRDRHLNPKGTPAEAGIIHEVYVENFMCHRKLSVKLCRNVNFIHGQNGSGKSAILAAIQVCLGAGARRTHRARNLRDLVRKEAGADCPGARLRVTLLNGGADGYMPDLYGEYITVERLISLRPGGFNGYKLLDSNMKERSRSKKDLDAMLDQLNIQVENPVAVLDQEEAKKFLTGKEEDKYAFFVKATELERLDRAYASVQDNILEQQALQERAREGVGGAIENTKRLKMEWEQFRELDKLEMEAQELRAMYGWSCHREFMEQLDEEMKAQKYSKALEKRRVELATAEQSLDVTDDQEIELKKEMESLTEEASDAAESKTRLENEVRDASIPVKSKERERSLLARELAQEKKKRDSAVRRLEQARRQILESQGNVAEEERARTRKIAQTEADLARAKEQVEPLREEVAIHLRKYQEIEPALAQTKETLDGTMKQLVAVQQKLTAMQQESGEGRAALAVFGSKCKALYEAVQRATKANKFQGPVAGPVGMYVKVVRGKEKYAKIAELAIGSGALDRFIVTCHEDFQLLNKLRREIGCGPRDCPLYRIHPKSTKQRYDIPAPPPGVETVTSVLNVENAMAFNMLVDLAKIDTSALADSKEISEEALLSRENGRSFIKGGRIGKVYFLPKGDHWEAKGGNVMMVSNDRGMKQTVGVDRSAAIESAKHELKALQQELVRNQEEQKGVNDASYQHKKAWNDAKANYSKVSSRIKNMEEILGKLRDEAETSEEAPTIDTTEYENDIQEAETAVQDLKKKEAAVVQEIESLQPGLNELRKQLEEVDTRNSRILEDMEIVEAKLEDIVNHQTQRMEMVEKIRAKVQQLDDAVTKQEDNVAEIKGRVSEALAGARKMQFDYNRDIRMFELKKKNGGELPHGEELELEPSENDLEEIDIVDPGNDSKFYKTKLQNKLRKIEQEKQRRNMSESDPVVARDKYFRARKDLDSKMEQIHAIERNTKALTKDLKERRARWRDFRRHIAELTNLGFDEMLNKKGSAGEVEFDHEAGRLNLIVQKSNTDAHSQTKDVKALSGGERSFATLSLLLAIGESLETPFRVMDEFDVFLDPVARKIAMENLVRVAKEMDHRQFIFITPQDVSNLQTDQKLRIFKMKPPVRNDSVGGAQQQTLNFES</sequence>
<dbReference type="GO" id="GO:0005524">
    <property type="term" value="F:ATP binding"/>
    <property type="evidence" value="ECO:0007669"/>
    <property type="project" value="UniProtKB-KW"/>
</dbReference>
<keyword evidence="6" id="KW-0227">DNA damage</keyword>
<keyword evidence="10" id="KW-0234">DNA repair</keyword>
<evidence type="ECO:0000256" key="3">
    <source>
        <dbReference type="ARBA" id="ARBA00006793"/>
    </source>
</evidence>
<dbReference type="GO" id="GO:0006281">
    <property type="term" value="P:DNA repair"/>
    <property type="evidence" value="ECO:0007669"/>
    <property type="project" value="UniProtKB-KW"/>
</dbReference>
<feature type="region of interest" description="Disordered" evidence="13">
    <location>
        <begin position="36"/>
        <end position="142"/>
    </location>
</feature>
<dbReference type="PANTHER" id="PTHR19306">
    <property type="entry name" value="STRUCTURAL MAINTENANCE OF CHROMOSOMES 5,6 SMC5, SMC6"/>
    <property type="match status" value="1"/>
</dbReference>
<comment type="caution">
    <text evidence="15">The sequence shown here is derived from an EMBL/GenBank/DDBJ whole genome shotgun (WGS) entry which is preliminary data.</text>
</comment>
<dbReference type="EMBL" id="JALLPB020000708">
    <property type="protein sequence ID" value="KAL3806894.1"/>
    <property type="molecule type" value="Genomic_DNA"/>
</dbReference>